<name>A0ABW3RMG4_9SPHI</name>
<accession>A0ABW3RMG4</accession>
<keyword evidence="2" id="KW-1185">Reference proteome</keyword>
<protein>
    <submittedName>
        <fullName evidence="1">Uncharacterized protein</fullName>
    </submittedName>
</protein>
<dbReference type="Proteomes" id="UP001597205">
    <property type="component" value="Unassembled WGS sequence"/>
</dbReference>
<gene>
    <name evidence="1" type="ORF">ACFQ2C_11355</name>
</gene>
<reference evidence="2" key="1">
    <citation type="journal article" date="2019" name="Int. J. Syst. Evol. Microbiol.">
        <title>The Global Catalogue of Microorganisms (GCM) 10K type strain sequencing project: providing services to taxonomists for standard genome sequencing and annotation.</title>
        <authorList>
            <consortium name="The Broad Institute Genomics Platform"/>
            <consortium name="The Broad Institute Genome Sequencing Center for Infectious Disease"/>
            <person name="Wu L."/>
            <person name="Ma J."/>
        </authorList>
    </citation>
    <scope>NUCLEOTIDE SEQUENCE [LARGE SCALE GENOMIC DNA]</scope>
    <source>
        <strain evidence="2">CCUG 52468</strain>
    </source>
</reference>
<evidence type="ECO:0000313" key="2">
    <source>
        <dbReference type="Proteomes" id="UP001597205"/>
    </source>
</evidence>
<organism evidence="1 2">
    <name type="scientific">Sphingobacterium daejeonense</name>
    <dbReference type="NCBI Taxonomy" id="371142"/>
    <lineage>
        <taxon>Bacteria</taxon>
        <taxon>Pseudomonadati</taxon>
        <taxon>Bacteroidota</taxon>
        <taxon>Sphingobacteriia</taxon>
        <taxon>Sphingobacteriales</taxon>
        <taxon>Sphingobacteriaceae</taxon>
        <taxon>Sphingobacterium</taxon>
    </lineage>
</organism>
<evidence type="ECO:0000313" key="1">
    <source>
        <dbReference type="EMBL" id="MFD1166203.1"/>
    </source>
</evidence>
<dbReference type="RefSeq" id="WP_232046839.1">
    <property type="nucleotide sequence ID" value="NZ_JALXMZ010000002.1"/>
</dbReference>
<sequence length="104" mass="11868">MSKLTLTLVNLIIDSRMTGTLIEKEDVDKFRIIPAEVDKTITFSNKLQGAVRLGNEFKSKTTIVFNTEDGPKRIETTVWSLTDKYIQIKHGILIPLKSLIEIEY</sequence>
<comment type="caution">
    <text evidence="1">The sequence shown here is derived from an EMBL/GenBank/DDBJ whole genome shotgun (WGS) entry which is preliminary data.</text>
</comment>
<proteinExistence type="predicted"/>
<dbReference type="EMBL" id="JBHTKY010000016">
    <property type="protein sequence ID" value="MFD1166203.1"/>
    <property type="molecule type" value="Genomic_DNA"/>
</dbReference>